<keyword evidence="2" id="KW-1185">Reference proteome</keyword>
<name>A0A2S9YET4_9BACT</name>
<dbReference type="AlphaFoldDB" id="A0A2S9YET4"/>
<gene>
    <name evidence="1" type="ORF">ENSA5_13750</name>
</gene>
<dbReference type="EMBL" id="PVNK01000073">
    <property type="protein sequence ID" value="PRQ03620.1"/>
    <property type="molecule type" value="Genomic_DNA"/>
</dbReference>
<evidence type="ECO:0000313" key="2">
    <source>
        <dbReference type="Proteomes" id="UP000237968"/>
    </source>
</evidence>
<dbReference type="PROSITE" id="PS51257">
    <property type="entry name" value="PROKAR_LIPOPROTEIN"/>
    <property type="match status" value="1"/>
</dbReference>
<accession>A0A2S9YET4</accession>
<protein>
    <submittedName>
        <fullName evidence="1">Uncharacterized protein</fullName>
    </submittedName>
</protein>
<sequence length="211" mass="21510">MTRATRGALALALWACGCVDEPGPTQSNPPTLQAGEPCNWPWASCVDEDSLLWCSEGTWADQTCDEYCAELGPGVSSLGCDVDLDLASPTQLCACEPPTDGCSPGQGACEDNDTISWCTEGWTWTTSSCTEICADQSLLLLGCDAVDDAAICLCTNTGTPCDDAPSVCADGQTLSACEAGLWAAVDCTERCAGPGTCDPGAVGGAACVCGP</sequence>
<proteinExistence type="predicted"/>
<organism evidence="1 2">
    <name type="scientific">Enhygromyxa salina</name>
    <dbReference type="NCBI Taxonomy" id="215803"/>
    <lineage>
        <taxon>Bacteria</taxon>
        <taxon>Pseudomonadati</taxon>
        <taxon>Myxococcota</taxon>
        <taxon>Polyangia</taxon>
        <taxon>Nannocystales</taxon>
        <taxon>Nannocystaceae</taxon>
        <taxon>Enhygromyxa</taxon>
    </lineage>
</organism>
<comment type="caution">
    <text evidence="1">The sequence shown here is derived from an EMBL/GenBank/DDBJ whole genome shotgun (WGS) entry which is preliminary data.</text>
</comment>
<dbReference type="Proteomes" id="UP000237968">
    <property type="component" value="Unassembled WGS sequence"/>
</dbReference>
<reference evidence="1 2" key="1">
    <citation type="submission" date="2018-03" db="EMBL/GenBank/DDBJ databases">
        <title>Draft Genome Sequences of the Obligatory Marine Myxobacteria Enhygromyxa salina SWB005.</title>
        <authorList>
            <person name="Poehlein A."/>
            <person name="Moghaddam J.A."/>
            <person name="Harms H."/>
            <person name="Alanjari M."/>
            <person name="Koenig G.M."/>
            <person name="Daniel R."/>
            <person name="Schaeberle T.F."/>
        </authorList>
    </citation>
    <scope>NUCLEOTIDE SEQUENCE [LARGE SCALE GENOMIC DNA]</scope>
    <source>
        <strain evidence="1 2">SWB005</strain>
    </source>
</reference>
<evidence type="ECO:0000313" key="1">
    <source>
        <dbReference type="EMBL" id="PRQ03620.1"/>
    </source>
</evidence>